<feature type="region of interest" description="Disordered" evidence="1">
    <location>
        <begin position="16"/>
        <end position="87"/>
    </location>
</feature>
<name>A0ABN0XXC5_9ACTN</name>
<protein>
    <submittedName>
        <fullName evidence="2">Uncharacterized protein</fullName>
    </submittedName>
</protein>
<gene>
    <name evidence="2" type="ORF">GCM10010319_61900</name>
</gene>
<evidence type="ECO:0000313" key="2">
    <source>
        <dbReference type="EMBL" id="GAA0375027.1"/>
    </source>
</evidence>
<evidence type="ECO:0000313" key="3">
    <source>
        <dbReference type="Proteomes" id="UP001500063"/>
    </source>
</evidence>
<evidence type="ECO:0000256" key="1">
    <source>
        <dbReference type="SAM" id="MobiDB-lite"/>
    </source>
</evidence>
<dbReference type="EMBL" id="BAAABW010000033">
    <property type="protein sequence ID" value="GAA0375027.1"/>
    <property type="molecule type" value="Genomic_DNA"/>
</dbReference>
<comment type="caution">
    <text evidence="2">The sequence shown here is derived from an EMBL/GenBank/DDBJ whole genome shotgun (WGS) entry which is preliminary data.</text>
</comment>
<sequence>MTIFFGADSNVVFAPMQSETVTGKPARAEDPEGAAPASSDFAAPPPPPQAVADRATAASTPHHARGRITNTPELDIRADPPVRARIR</sequence>
<reference evidence="2 3" key="1">
    <citation type="journal article" date="2019" name="Int. J. Syst. Evol. Microbiol.">
        <title>The Global Catalogue of Microorganisms (GCM) 10K type strain sequencing project: providing services to taxonomists for standard genome sequencing and annotation.</title>
        <authorList>
            <consortium name="The Broad Institute Genomics Platform"/>
            <consortium name="The Broad Institute Genome Sequencing Center for Infectious Disease"/>
            <person name="Wu L."/>
            <person name="Ma J."/>
        </authorList>
    </citation>
    <scope>NUCLEOTIDE SEQUENCE [LARGE SCALE GENOMIC DNA]</scope>
    <source>
        <strain evidence="2 3">JCM 4565</strain>
    </source>
</reference>
<organism evidence="2 3">
    <name type="scientific">Streptomyces blastmyceticus</name>
    <dbReference type="NCBI Taxonomy" id="68180"/>
    <lineage>
        <taxon>Bacteria</taxon>
        <taxon>Bacillati</taxon>
        <taxon>Actinomycetota</taxon>
        <taxon>Actinomycetes</taxon>
        <taxon>Kitasatosporales</taxon>
        <taxon>Streptomycetaceae</taxon>
        <taxon>Streptomyces</taxon>
    </lineage>
</organism>
<accession>A0ABN0XXC5</accession>
<feature type="compositionally biased region" description="Basic and acidic residues" evidence="1">
    <location>
        <begin position="74"/>
        <end position="87"/>
    </location>
</feature>
<proteinExistence type="predicted"/>
<keyword evidence="3" id="KW-1185">Reference proteome</keyword>
<dbReference type="Proteomes" id="UP001500063">
    <property type="component" value="Unassembled WGS sequence"/>
</dbReference>